<dbReference type="PANTHER" id="PTHR47506:SF1">
    <property type="entry name" value="HTH-TYPE TRANSCRIPTIONAL REGULATOR YJDC"/>
    <property type="match status" value="1"/>
</dbReference>
<name>A0A7X2S5F3_9BACI</name>
<dbReference type="PANTHER" id="PTHR47506">
    <property type="entry name" value="TRANSCRIPTIONAL REGULATORY PROTEIN"/>
    <property type="match status" value="1"/>
</dbReference>
<dbReference type="OrthoDB" id="509229at2"/>
<dbReference type="InterPro" id="IPR001647">
    <property type="entry name" value="HTH_TetR"/>
</dbReference>
<dbReference type="SUPFAM" id="SSF48498">
    <property type="entry name" value="Tetracyclin repressor-like, C-terminal domain"/>
    <property type="match status" value="1"/>
</dbReference>
<dbReference type="SUPFAM" id="SSF46689">
    <property type="entry name" value="Homeodomain-like"/>
    <property type="match status" value="1"/>
</dbReference>
<dbReference type="PROSITE" id="PS50977">
    <property type="entry name" value="HTH_TETR_2"/>
    <property type="match status" value="1"/>
</dbReference>
<dbReference type="Proteomes" id="UP000434639">
    <property type="component" value="Unassembled WGS sequence"/>
</dbReference>
<dbReference type="Gene3D" id="1.10.10.60">
    <property type="entry name" value="Homeodomain-like"/>
    <property type="match status" value="1"/>
</dbReference>
<accession>A0A7X2S5F3</accession>
<evidence type="ECO:0000256" key="1">
    <source>
        <dbReference type="ARBA" id="ARBA00023015"/>
    </source>
</evidence>
<evidence type="ECO:0000256" key="3">
    <source>
        <dbReference type="ARBA" id="ARBA00023163"/>
    </source>
</evidence>
<dbReference type="RefSeq" id="WP_155112135.1">
    <property type="nucleotide sequence ID" value="NZ_WMIB01000007.1"/>
</dbReference>
<protein>
    <submittedName>
        <fullName evidence="6">TetR family transcriptional regulator</fullName>
    </submittedName>
</protein>
<organism evidence="6 7">
    <name type="scientific">Metabacillus mangrovi</name>
    <dbReference type="NCBI Taxonomy" id="1491830"/>
    <lineage>
        <taxon>Bacteria</taxon>
        <taxon>Bacillati</taxon>
        <taxon>Bacillota</taxon>
        <taxon>Bacilli</taxon>
        <taxon>Bacillales</taxon>
        <taxon>Bacillaceae</taxon>
        <taxon>Metabacillus</taxon>
    </lineage>
</organism>
<dbReference type="PRINTS" id="PR00455">
    <property type="entry name" value="HTHTETR"/>
</dbReference>
<reference evidence="6 7" key="1">
    <citation type="journal article" date="2017" name="Int. J. Syst. Evol. Microbiol.">
        <title>Bacillus mangrovi sp. nov., isolated from a sediment sample from a mangrove forest.</title>
        <authorList>
            <person name="Gupta V."/>
            <person name="Singh P.K."/>
            <person name="Korpole S."/>
            <person name="Tanuku N.R.S."/>
            <person name="Pinnaka A.K."/>
        </authorList>
    </citation>
    <scope>NUCLEOTIDE SEQUENCE [LARGE SCALE GENOMIC DNA]</scope>
    <source>
        <strain evidence="6 7">KCTC 33872</strain>
    </source>
</reference>
<keyword evidence="2 4" id="KW-0238">DNA-binding</keyword>
<dbReference type="Gene3D" id="1.10.357.10">
    <property type="entry name" value="Tetracycline Repressor, domain 2"/>
    <property type="match status" value="1"/>
</dbReference>
<dbReference type="InterPro" id="IPR036271">
    <property type="entry name" value="Tet_transcr_reg_TetR-rel_C_sf"/>
</dbReference>
<sequence>MTSEELKEKALLIFAEHGYEGASLSLIADQAGIKKQSIYSHYKSKDELFLKTVEDVFSRELVQAKKRLMENKPLKELLSSYLKDYLEKYEQDPATRFWLRMAFFPPAHLYDEVMIPVYRHLDTLEETLTELFERSSIQADPKEAALAYLGVLDSLFVEMLYGSKDRQVNRMNASFNIFWKGILKIKEE</sequence>
<keyword evidence="3" id="KW-0804">Transcription</keyword>
<comment type="caution">
    <text evidence="6">The sequence shown here is derived from an EMBL/GenBank/DDBJ whole genome shotgun (WGS) entry which is preliminary data.</text>
</comment>
<keyword evidence="7" id="KW-1185">Reference proteome</keyword>
<gene>
    <name evidence="6" type="ORF">GKZ89_09325</name>
</gene>
<keyword evidence="1" id="KW-0805">Transcription regulation</keyword>
<dbReference type="GO" id="GO:0003677">
    <property type="term" value="F:DNA binding"/>
    <property type="evidence" value="ECO:0007669"/>
    <property type="project" value="UniProtKB-UniRule"/>
</dbReference>
<evidence type="ECO:0000259" key="5">
    <source>
        <dbReference type="PROSITE" id="PS50977"/>
    </source>
</evidence>
<evidence type="ECO:0000256" key="4">
    <source>
        <dbReference type="PROSITE-ProRule" id="PRU00335"/>
    </source>
</evidence>
<dbReference type="AlphaFoldDB" id="A0A7X2S5F3"/>
<evidence type="ECO:0000256" key="2">
    <source>
        <dbReference type="ARBA" id="ARBA00023125"/>
    </source>
</evidence>
<evidence type="ECO:0000313" key="7">
    <source>
        <dbReference type="Proteomes" id="UP000434639"/>
    </source>
</evidence>
<evidence type="ECO:0000313" key="6">
    <source>
        <dbReference type="EMBL" id="MTH53603.1"/>
    </source>
</evidence>
<dbReference type="InterPro" id="IPR009057">
    <property type="entry name" value="Homeodomain-like_sf"/>
</dbReference>
<proteinExistence type="predicted"/>
<dbReference type="Pfam" id="PF00440">
    <property type="entry name" value="TetR_N"/>
    <property type="match status" value="1"/>
</dbReference>
<feature type="DNA-binding region" description="H-T-H motif" evidence="4">
    <location>
        <begin position="23"/>
        <end position="42"/>
    </location>
</feature>
<feature type="domain" description="HTH tetR-type" evidence="5">
    <location>
        <begin position="1"/>
        <end position="60"/>
    </location>
</feature>
<dbReference type="EMBL" id="WMIB01000007">
    <property type="protein sequence ID" value="MTH53603.1"/>
    <property type="molecule type" value="Genomic_DNA"/>
</dbReference>